<dbReference type="InterPro" id="IPR027417">
    <property type="entry name" value="P-loop_NTPase"/>
</dbReference>
<dbReference type="InterPro" id="IPR026983">
    <property type="entry name" value="DHC"/>
</dbReference>
<dbReference type="GO" id="GO:0045505">
    <property type="term" value="F:dynein intermediate chain binding"/>
    <property type="evidence" value="ECO:0007669"/>
    <property type="project" value="InterPro"/>
</dbReference>
<dbReference type="PANTHER" id="PTHR45703">
    <property type="entry name" value="DYNEIN HEAVY CHAIN"/>
    <property type="match status" value="1"/>
</dbReference>
<keyword evidence="1" id="KW-0966">Cell projection</keyword>
<comment type="caution">
    <text evidence="1">The sequence shown here is derived from an EMBL/GenBank/DDBJ whole genome shotgun (WGS) entry which is preliminary data.</text>
</comment>
<dbReference type="GO" id="GO:0007018">
    <property type="term" value="P:microtubule-based movement"/>
    <property type="evidence" value="ECO:0007669"/>
    <property type="project" value="InterPro"/>
</dbReference>
<accession>A0A1Q9BW53</accession>
<keyword evidence="1" id="KW-0282">Flagellum</keyword>
<evidence type="ECO:0000313" key="1">
    <source>
        <dbReference type="EMBL" id="OLP74943.1"/>
    </source>
</evidence>
<keyword evidence="1" id="KW-0969">Cilium</keyword>
<reference evidence="1 2" key="1">
    <citation type="submission" date="2016-02" db="EMBL/GenBank/DDBJ databases">
        <title>Genome analysis of coral dinoflagellate symbionts highlights evolutionary adaptations to a symbiotic lifestyle.</title>
        <authorList>
            <person name="Aranda M."/>
            <person name="Li Y."/>
            <person name="Liew Y.J."/>
            <person name="Baumgarten S."/>
            <person name="Simakov O."/>
            <person name="Wilson M."/>
            <person name="Piel J."/>
            <person name="Ashoor H."/>
            <person name="Bougouffa S."/>
            <person name="Bajic V.B."/>
            <person name="Ryu T."/>
            <person name="Ravasi T."/>
            <person name="Bayer T."/>
            <person name="Micklem G."/>
            <person name="Kim H."/>
            <person name="Bhak J."/>
            <person name="Lajeunesse T.C."/>
            <person name="Voolstra C.R."/>
        </authorList>
    </citation>
    <scope>NUCLEOTIDE SEQUENCE [LARGE SCALE GENOMIC DNA]</scope>
    <source>
        <strain evidence="1 2">CCMP2467</strain>
    </source>
</reference>
<dbReference type="PANTHER" id="PTHR45703:SF8">
    <property type="entry name" value="DYNEINS HEAVY CHAIN"/>
    <property type="match status" value="1"/>
</dbReference>
<dbReference type="GO" id="GO:0051959">
    <property type="term" value="F:dynein light intermediate chain binding"/>
    <property type="evidence" value="ECO:0007669"/>
    <property type="project" value="InterPro"/>
</dbReference>
<dbReference type="Proteomes" id="UP000186817">
    <property type="component" value="Unassembled WGS sequence"/>
</dbReference>
<dbReference type="GO" id="GO:0030286">
    <property type="term" value="C:dynein complex"/>
    <property type="evidence" value="ECO:0007669"/>
    <property type="project" value="InterPro"/>
</dbReference>
<name>A0A1Q9BW53_SYMMI</name>
<protein>
    <submittedName>
        <fullName evidence="1">Dynein alpha chain, flagellar outer arm</fullName>
    </submittedName>
</protein>
<evidence type="ECO:0000313" key="2">
    <source>
        <dbReference type="Proteomes" id="UP000186817"/>
    </source>
</evidence>
<sequence>METGADASLSEQAVLMRSLRDTNVAKIEGDDLKIFMGLTTVVDFSPKAISTNELYGFVNMQTREWKDGIISKVMRDLGQIPDSHPKWIMLDGDLDANWIESMNSVMDDN</sequence>
<organism evidence="1 2">
    <name type="scientific">Symbiodinium microadriaticum</name>
    <name type="common">Dinoflagellate</name>
    <name type="synonym">Zooxanthella microadriatica</name>
    <dbReference type="NCBI Taxonomy" id="2951"/>
    <lineage>
        <taxon>Eukaryota</taxon>
        <taxon>Sar</taxon>
        <taxon>Alveolata</taxon>
        <taxon>Dinophyceae</taxon>
        <taxon>Suessiales</taxon>
        <taxon>Symbiodiniaceae</taxon>
        <taxon>Symbiodinium</taxon>
    </lineage>
</organism>
<proteinExistence type="predicted"/>
<dbReference type="Gene3D" id="3.40.50.300">
    <property type="entry name" value="P-loop containing nucleotide triphosphate hydrolases"/>
    <property type="match status" value="1"/>
</dbReference>
<gene>
    <name evidence="1" type="primary">ODA11</name>
    <name evidence="1" type="ORF">AK812_SmicGene45357</name>
</gene>
<dbReference type="OrthoDB" id="346927at2759"/>
<keyword evidence="2" id="KW-1185">Reference proteome</keyword>
<dbReference type="EMBL" id="LSRX01002990">
    <property type="protein sequence ID" value="OLP74943.1"/>
    <property type="molecule type" value="Genomic_DNA"/>
</dbReference>
<dbReference type="AlphaFoldDB" id="A0A1Q9BW53"/>
<feature type="non-terminal residue" evidence="1">
    <location>
        <position position="109"/>
    </location>
</feature>